<evidence type="ECO:0000313" key="2">
    <source>
        <dbReference type="EMBL" id="RBP00973.1"/>
    </source>
</evidence>
<feature type="signal peptide" evidence="1">
    <location>
        <begin position="1"/>
        <end position="25"/>
    </location>
</feature>
<feature type="chain" id="PRO_5016768042" evidence="1">
    <location>
        <begin position="26"/>
        <end position="276"/>
    </location>
</feature>
<comment type="caution">
    <text evidence="2">The sequence shown here is derived from an EMBL/GenBank/DDBJ whole genome shotgun (WGS) entry which is preliminary data.</text>
</comment>
<evidence type="ECO:0000313" key="3">
    <source>
        <dbReference type="Proteomes" id="UP000253529"/>
    </source>
</evidence>
<accession>A0A366EF65</accession>
<proteinExistence type="predicted"/>
<sequence length="276" mass="29038">MVSKRLLSAAACLAALAAASAAAAAAPLASHRAAYDISLIDPDSPSLGSTQAPVAASGMIAYEFRGSACDGYTSSFRQRTEMERSEGVPVTMDVSATSFEAGDGASMRFKIDTTGVRDAPPVAGTATRGADDDLKVELTEPAEKTIDFGRDVLFPTQHVERLIQAARDGGGVAQARVYDGSDTGAKIYATMAVIGKEARKPSEDASSAAALESVRRWPVVVSYFNEESKDSAPEYTLSYDLYENGVSGSLKLDYGSFALRARLKTLEILPVTACAK</sequence>
<dbReference type="EMBL" id="QNRK01000061">
    <property type="protein sequence ID" value="RBP00973.1"/>
    <property type="molecule type" value="Genomic_DNA"/>
</dbReference>
<keyword evidence="1" id="KW-0732">Signal</keyword>
<keyword evidence="3" id="KW-1185">Reference proteome</keyword>
<dbReference type="Pfam" id="PF08904">
    <property type="entry name" value="EipB_like"/>
    <property type="match status" value="1"/>
</dbReference>
<organism evidence="2 3">
    <name type="scientific">Roseiarcus fermentans</name>
    <dbReference type="NCBI Taxonomy" id="1473586"/>
    <lineage>
        <taxon>Bacteria</taxon>
        <taxon>Pseudomonadati</taxon>
        <taxon>Pseudomonadota</taxon>
        <taxon>Alphaproteobacteria</taxon>
        <taxon>Hyphomicrobiales</taxon>
        <taxon>Roseiarcaceae</taxon>
        <taxon>Roseiarcus</taxon>
    </lineage>
</organism>
<name>A0A366EF65_9HYPH</name>
<reference evidence="2 3" key="1">
    <citation type="submission" date="2018-06" db="EMBL/GenBank/DDBJ databases">
        <title>Genomic Encyclopedia of Type Strains, Phase IV (KMG-IV): sequencing the most valuable type-strain genomes for metagenomic binning, comparative biology and taxonomic classification.</title>
        <authorList>
            <person name="Goeker M."/>
        </authorList>
    </citation>
    <scope>NUCLEOTIDE SEQUENCE [LARGE SCALE GENOMIC DNA]</scope>
    <source>
        <strain evidence="2 3">DSM 24875</strain>
    </source>
</reference>
<dbReference type="Proteomes" id="UP000253529">
    <property type="component" value="Unassembled WGS sequence"/>
</dbReference>
<evidence type="ECO:0000256" key="1">
    <source>
        <dbReference type="SAM" id="SignalP"/>
    </source>
</evidence>
<dbReference type="RefSeq" id="WP_170153455.1">
    <property type="nucleotide sequence ID" value="NZ_QNRK01000061.1"/>
</dbReference>
<dbReference type="AlphaFoldDB" id="A0A366EF65"/>
<gene>
    <name evidence="2" type="ORF">DFR50_16113</name>
</gene>
<dbReference type="InterPro" id="IPR015000">
    <property type="entry name" value="EipB-like"/>
</dbReference>
<protein>
    <submittedName>
        <fullName evidence="2">Uncharacterized protein DUF1849</fullName>
    </submittedName>
</protein>